<keyword evidence="2" id="KW-1185">Reference proteome</keyword>
<proteinExistence type="predicted"/>
<sequence length="176" mass="20202">MTTSYSPAAELEGELVIDKADFVITSVDDEIRADNLCRKLLSRFYFSLLEQGVDPREATLLASGADHFVRDFVVGFMHRSLFDEQPGIVRRFGGNWYIVHTVEPSIDELAIHLAGVQAFFRFLLERDLLDGLFFEEIDRECSDLSFYEERIKAFWAIEGDGYLAWERECSLKSIVS</sequence>
<evidence type="ECO:0000313" key="1">
    <source>
        <dbReference type="EMBL" id="KIE42572.1"/>
    </source>
</evidence>
<gene>
    <name evidence="1" type="ORF">SE37_08000</name>
</gene>
<dbReference type="Proteomes" id="UP000031433">
    <property type="component" value="Unassembled WGS sequence"/>
</dbReference>
<protein>
    <submittedName>
        <fullName evidence="1">Uncharacterized protein</fullName>
    </submittedName>
</protein>
<accession>A0A0C1QPN8</accession>
<evidence type="ECO:0000313" key="2">
    <source>
        <dbReference type="Proteomes" id="UP000031433"/>
    </source>
</evidence>
<reference evidence="1 2" key="1">
    <citation type="submission" date="2015-01" db="EMBL/GenBank/DDBJ databases">
        <title>Genome sequence of the anaerobic bacterium Geobacter soli GSS01, a dissimilatory Fe(III) reducer from soil.</title>
        <authorList>
            <person name="Yang G."/>
            <person name="Zhou S."/>
        </authorList>
    </citation>
    <scope>NUCLEOTIDE SEQUENCE [LARGE SCALE GENOMIC DNA]</scope>
    <source>
        <strain evidence="1 2">GSS01</strain>
    </source>
</reference>
<name>A0A0C1QPN8_9BACT</name>
<dbReference type="EMBL" id="JXBL01000001">
    <property type="protein sequence ID" value="KIE42572.1"/>
    <property type="molecule type" value="Genomic_DNA"/>
</dbReference>
<organism evidence="1 2">
    <name type="scientific">Geobacter soli</name>
    <dbReference type="NCBI Taxonomy" id="1510391"/>
    <lineage>
        <taxon>Bacteria</taxon>
        <taxon>Pseudomonadati</taxon>
        <taxon>Thermodesulfobacteriota</taxon>
        <taxon>Desulfuromonadia</taxon>
        <taxon>Geobacterales</taxon>
        <taxon>Geobacteraceae</taxon>
        <taxon>Geobacter</taxon>
    </lineage>
</organism>
<dbReference type="RefSeq" id="WP_039645264.1">
    <property type="nucleotide sequence ID" value="NZ_JXBL01000001.1"/>
</dbReference>
<comment type="caution">
    <text evidence="1">The sequence shown here is derived from an EMBL/GenBank/DDBJ whole genome shotgun (WGS) entry which is preliminary data.</text>
</comment>
<dbReference type="AlphaFoldDB" id="A0A0C1QPN8"/>